<sequence>LKGNRLQKHFKVVEEINCLKEEIKNYKAVSTTINVDLDNFPEPNYNFQRDNDETLNHNLHLEYKRLVAELKKYKKNDAIFRV</sequence>
<name>A0ACA9R6L2_9GLOM</name>
<dbReference type="EMBL" id="CAJVPW010059052">
    <property type="protein sequence ID" value="CAG8778956.1"/>
    <property type="molecule type" value="Genomic_DNA"/>
</dbReference>
<protein>
    <submittedName>
        <fullName evidence="1">15783_t:CDS:1</fullName>
    </submittedName>
</protein>
<feature type="non-terminal residue" evidence="1">
    <location>
        <position position="82"/>
    </location>
</feature>
<evidence type="ECO:0000313" key="2">
    <source>
        <dbReference type="Proteomes" id="UP000789366"/>
    </source>
</evidence>
<keyword evidence="2" id="KW-1185">Reference proteome</keyword>
<reference evidence="1" key="1">
    <citation type="submission" date="2021-06" db="EMBL/GenBank/DDBJ databases">
        <authorList>
            <person name="Kallberg Y."/>
            <person name="Tangrot J."/>
            <person name="Rosling A."/>
        </authorList>
    </citation>
    <scope>NUCLEOTIDE SEQUENCE</scope>
    <source>
        <strain evidence="1">28 12/20/2015</strain>
    </source>
</reference>
<dbReference type="Proteomes" id="UP000789366">
    <property type="component" value="Unassembled WGS sequence"/>
</dbReference>
<comment type="caution">
    <text evidence="1">The sequence shown here is derived from an EMBL/GenBank/DDBJ whole genome shotgun (WGS) entry which is preliminary data.</text>
</comment>
<gene>
    <name evidence="1" type="ORF">SPELUC_LOCUS16263</name>
</gene>
<evidence type="ECO:0000313" key="1">
    <source>
        <dbReference type="EMBL" id="CAG8778956.1"/>
    </source>
</evidence>
<feature type="non-terminal residue" evidence="1">
    <location>
        <position position="1"/>
    </location>
</feature>
<proteinExistence type="predicted"/>
<accession>A0ACA9R6L2</accession>
<organism evidence="1 2">
    <name type="scientific">Cetraspora pellucida</name>
    <dbReference type="NCBI Taxonomy" id="1433469"/>
    <lineage>
        <taxon>Eukaryota</taxon>
        <taxon>Fungi</taxon>
        <taxon>Fungi incertae sedis</taxon>
        <taxon>Mucoromycota</taxon>
        <taxon>Glomeromycotina</taxon>
        <taxon>Glomeromycetes</taxon>
        <taxon>Diversisporales</taxon>
        <taxon>Gigasporaceae</taxon>
        <taxon>Cetraspora</taxon>
    </lineage>
</organism>